<dbReference type="PANTHER" id="PTHR44591">
    <property type="entry name" value="STRESS RESPONSE REGULATOR PROTEIN 1"/>
    <property type="match status" value="1"/>
</dbReference>
<dbReference type="EMBL" id="CP075546">
    <property type="protein sequence ID" value="QVV89276.1"/>
    <property type="molecule type" value="Genomic_DNA"/>
</dbReference>
<dbReference type="GO" id="GO:0000160">
    <property type="term" value="P:phosphorelay signal transduction system"/>
    <property type="evidence" value="ECO:0007669"/>
    <property type="project" value="UniProtKB-KW"/>
</dbReference>
<evidence type="ECO:0000256" key="2">
    <source>
        <dbReference type="ARBA" id="ARBA00023012"/>
    </source>
</evidence>
<evidence type="ECO:0000256" key="3">
    <source>
        <dbReference type="PROSITE-ProRule" id="PRU00169"/>
    </source>
</evidence>
<accession>A0A8E7B1E0</accession>
<dbReference type="PANTHER" id="PTHR44591:SF14">
    <property type="entry name" value="PROTEIN PILG"/>
    <property type="match status" value="1"/>
</dbReference>
<dbReference type="Proteomes" id="UP000680656">
    <property type="component" value="Chromosome"/>
</dbReference>
<dbReference type="InterPro" id="IPR050595">
    <property type="entry name" value="Bact_response_regulator"/>
</dbReference>
<dbReference type="KEGG" id="mrtj:KHC33_01695"/>
<protein>
    <submittedName>
        <fullName evidence="5">Response regulator</fullName>
    </submittedName>
</protein>
<gene>
    <name evidence="5" type="ORF">KHC33_01695</name>
</gene>
<dbReference type="GeneID" id="65566823"/>
<dbReference type="SMART" id="SM00448">
    <property type="entry name" value="REC"/>
    <property type="match status" value="1"/>
</dbReference>
<keyword evidence="2" id="KW-0902">Two-component regulatory system</keyword>
<evidence type="ECO:0000313" key="5">
    <source>
        <dbReference type="EMBL" id="QVV89276.1"/>
    </source>
</evidence>
<proteinExistence type="predicted"/>
<dbReference type="AlphaFoldDB" id="A0A8E7B1E0"/>
<evidence type="ECO:0000256" key="1">
    <source>
        <dbReference type="ARBA" id="ARBA00022553"/>
    </source>
</evidence>
<dbReference type="Pfam" id="PF00072">
    <property type="entry name" value="Response_reg"/>
    <property type="match status" value="1"/>
</dbReference>
<dbReference type="InterPro" id="IPR011006">
    <property type="entry name" value="CheY-like_superfamily"/>
</dbReference>
<feature type="domain" description="Response regulatory" evidence="4">
    <location>
        <begin position="3"/>
        <end position="118"/>
    </location>
</feature>
<reference evidence="5 6" key="1">
    <citation type="submission" date="2021-05" db="EMBL/GenBank/DDBJ databases">
        <title>A novel Methanospirillum isolate from a pyrite-forming mixed culture.</title>
        <authorList>
            <person name="Bunk B."/>
            <person name="Sproer C."/>
            <person name="Spring S."/>
            <person name="Pester M."/>
        </authorList>
    </citation>
    <scope>NUCLEOTIDE SEQUENCE [LARGE SCALE GENOMIC DNA]</scope>
    <source>
        <strain evidence="5 6">J.3.6.1-F.2.7.3</strain>
    </source>
</reference>
<organism evidence="5 6">
    <name type="scientific">Methanospirillum purgamenti</name>
    <dbReference type="NCBI Taxonomy" id="2834276"/>
    <lineage>
        <taxon>Archaea</taxon>
        <taxon>Methanobacteriati</taxon>
        <taxon>Methanobacteriota</taxon>
        <taxon>Stenosarchaea group</taxon>
        <taxon>Methanomicrobia</taxon>
        <taxon>Methanomicrobiales</taxon>
        <taxon>Methanospirillaceae</taxon>
        <taxon>Methanospirillum</taxon>
    </lineage>
</organism>
<sequence length="131" mass="14474">MPTILIIDDEELDRKVLHSILLSAGYEVIGTARSGEEGVELCKTLRPDLVTIDLMMPKMNGIEVLISLMKENNKTKALICTSAHSDPVVDLAMRHGAKGFIIKPFQAKSLLSTVKEVIGDPDPARMNIWNF</sequence>
<dbReference type="InterPro" id="IPR001789">
    <property type="entry name" value="Sig_transdc_resp-reg_receiver"/>
</dbReference>
<evidence type="ECO:0000313" key="6">
    <source>
        <dbReference type="Proteomes" id="UP000680656"/>
    </source>
</evidence>
<name>A0A8E7B1E0_9EURY</name>
<dbReference type="Gene3D" id="3.40.50.2300">
    <property type="match status" value="1"/>
</dbReference>
<keyword evidence="6" id="KW-1185">Reference proteome</keyword>
<dbReference type="RefSeq" id="WP_214420074.1">
    <property type="nucleotide sequence ID" value="NZ_CP075546.1"/>
</dbReference>
<keyword evidence="1 3" id="KW-0597">Phosphoprotein</keyword>
<dbReference type="SUPFAM" id="SSF52172">
    <property type="entry name" value="CheY-like"/>
    <property type="match status" value="1"/>
</dbReference>
<evidence type="ECO:0000259" key="4">
    <source>
        <dbReference type="PROSITE" id="PS50110"/>
    </source>
</evidence>
<dbReference type="PROSITE" id="PS50110">
    <property type="entry name" value="RESPONSE_REGULATORY"/>
    <property type="match status" value="1"/>
</dbReference>
<feature type="modified residue" description="4-aspartylphosphate" evidence="3">
    <location>
        <position position="53"/>
    </location>
</feature>